<accession>A0A834XRN3</accession>
<dbReference type="InterPro" id="IPR029063">
    <property type="entry name" value="SAM-dependent_MTases_sf"/>
</dbReference>
<feature type="transmembrane region" description="Helical" evidence="2">
    <location>
        <begin position="209"/>
        <end position="228"/>
    </location>
</feature>
<dbReference type="GO" id="GO:0005634">
    <property type="term" value="C:nucleus"/>
    <property type="evidence" value="ECO:0007669"/>
    <property type="project" value="TreeGrafter"/>
</dbReference>
<dbReference type="SUPFAM" id="SSF53335">
    <property type="entry name" value="S-adenosyl-L-methionine-dependent methyltransferases"/>
    <property type="match status" value="1"/>
</dbReference>
<dbReference type="AlphaFoldDB" id="A0A834XRN3"/>
<comment type="caution">
    <text evidence="3">The sequence shown here is derived from an EMBL/GenBank/DDBJ whole genome shotgun (WGS) entry which is preliminary data.</text>
</comment>
<reference evidence="3 4" key="1">
    <citation type="submission" date="2020-08" db="EMBL/GenBank/DDBJ databases">
        <title>Aphidius gifuensis genome sequencing and assembly.</title>
        <authorList>
            <person name="Du Z."/>
        </authorList>
    </citation>
    <scope>NUCLEOTIDE SEQUENCE [LARGE SCALE GENOMIC DNA]</scope>
    <source>
        <strain evidence="3">YNYX2018</strain>
        <tissue evidence="3">Adults</tissue>
    </source>
</reference>
<keyword evidence="2" id="KW-0812">Transmembrane</keyword>
<gene>
    <name evidence="3" type="ORF">HCN44_001545</name>
</gene>
<dbReference type="EMBL" id="JACMRX010000003">
    <property type="protein sequence ID" value="KAF7992220.1"/>
    <property type="molecule type" value="Genomic_DNA"/>
</dbReference>
<keyword evidence="2" id="KW-1133">Transmembrane helix</keyword>
<dbReference type="GO" id="GO:0008168">
    <property type="term" value="F:methyltransferase activity"/>
    <property type="evidence" value="ECO:0007669"/>
    <property type="project" value="TreeGrafter"/>
</dbReference>
<keyword evidence="2" id="KW-0472">Membrane</keyword>
<dbReference type="InterPro" id="IPR007757">
    <property type="entry name" value="MT-A70-like"/>
</dbReference>
<dbReference type="PANTHER" id="PTHR12829:SF4">
    <property type="entry name" value="N(6)-ADENINE-SPECIFIC METHYLTRANSFERASE METTL4"/>
    <property type="match status" value="1"/>
</dbReference>
<dbReference type="Proteomes" id="UP000639338">
    <property type="component" value="Unassembled WGS sequence"/>
</dbReference>
<evidence type="ECO:0000256" key="2">
    <source>
        <dbReference type="SAM" id="Phobius"/>
    </source>
</evidence>
<dbReference type="OrthoDB" id="61116at2759"/>
<evidence type="ECO:0000256" key="1">
    <source>
        <dbReference type="PROSITE-ProRule" id="PRU00489"/>
    </source>
</evidence>
<protein>
    <recommendedName>
        <fullName evidence="5">Methyltransferase-like protein 4</fullName>
    </recommendedName>
</protein>
<evidence type="ECO:0000313" key="4">
    <source>
        <dbReference type="Proteomes" id="UP000639338"/>
    </source>
</evidence>
<evidence type="ECO:0008006" key="5">
    <source>
        <dbReference type="Google" id="ProtNLM"/>
    </source>
</evidence>
<evidence type="ECO:0000313" key="3">
    <source>
        <dbReference type="EMBL" id="KAF7992220.1"/>
    </source>
</evidence>
<dbReference type="PANTHER" id="PTHR12829">
    <property type="entry name" value="N6-ADENOSINE-METHYLTRANSFERASE"/>
    <property type="match status" value="1"/>
</dbReference>
<keyword evidence="4" id="KW-1185">Reference proteome</keyword>
<sequence length="403" mass="47314">MSLLISTGNGALICHLNYINKIYNSVENNNNEKLKLQFNDKLFKLTSKYLRDNQVKNNIEDKCIKKCRKRKKADVSISPTDHKKIQFIHENFDKIITVDVKKNFFNCFNVNDNNIEARAASDNFYCNTFNEQTEFYGSNPTNFSVIKKINDVDYVFPNDCKFYCYDVRLISKKIDLINQYDFVLMDPPWWNKFIRRKKETKARSGCGNFFFHQLVVVFCCIFNVIYFYSYEMMYNDELVDIPIAKLLTKTGIVGIWCTNAKSHLNHIVDVMLPAWGMKVVATWYWVKVTQLGDPICDFNYKMGKQPYELLIFGARVENNDVKIPDQWLLVSVPSSVHSHKPPLTEIMEPYLPKNPNCLEIFARYLLPRWTSWGLEVLKFQNMMLYNSIKNKEDTSLLINHNAN</sequence>
<comment type="similarity">
    <text evidence="1">Belongs to the MT-A70-like family.</text>
</comment>
<dbReference type="Pfam" id="PF05063">
    <property type="entry name" value="MT-A70"/>
    <property type="match status" value="1"/>
</dbReference>
<proteinExistence type="inferred from homology"/>
<organism evidence="3 4">
    <name type="scientific">Aphidius gifuensis</name>
    <name type="common">Parasitoid wasp</name>
    <dbReference type="NCBI Taxonomy" id="684658"/>
    <lineage>
        <taxon>Eukaryota</taxon>
        <taxon>Metazoa</taxon>
        <taxon>Ecdysozoa</taxon>
        <taxon>Arthropoda</taxon>
        <taxon>Hexapoda</taxon>
        <taxon>Insecta</taxon>
        <taxon>Pterygota</taxon>
        <taxon>Neoptera</taxon>
        <taxon>Endopterygota</taxon>
        <taxon>Hymenoptera</taxon>
        <taxon>Apocrita</taxon>
        <taxon>Ichneumonoidea</taxon>
        <taxon>Braconidae</taxon>
        <taxon>Aphidiinae</taxon>
        <taxon>Aphidius</taxon>
    </lineage>
</organism>
<dbReference type="PROSITE" id="PS51143">
    <property type="entry name" value="MT_A70"/>
    <property type="match status" value="1"/>
</dbReference>
<name>A0A834XRN3_APHGI</name>